<keyword evidence="7" id="KW-1185">Reference proteome</keyword>
<evidence type="ECO:0000259" key="5">
    <source>
        <dbReference type="PROSITE" id="PS51350"/>
    </source>
</evidence>
<comment type="caution">
    <text evidence="6">The sequence shown here is derived from an EMBL/GenBank/DDBJ whole genome shotgun (WGS) entry which is preliminary data.</text>
</comment>
<feature type="domain" description="HPr" evidence="5">
    <location>
        <begin position="3"/>
        <end position="93"/>
    </location>
</feature>
<dbReference type="InterPro" id="IPR050399">
    <property type="entry name" value="HPr"/>
</dbReference>
<gene>
    <name evidence="6" type="ORF">HRUBRA_02168</name>
</gene>
<dbReference type="SUPFAM" id="SSF55594">
    <property type="entry name" value="HPr-like"/>
    <property type="match status" value="1"/>
</dbReference>
<dbReference type="GO" id="GO:0009401">
    <property type="term" value="P:phosphoenolpyruvate-dependent sugar phosphotransferase system"/>
    <property type="evidence" value="ECO:0007669"/>
    <property type="project" value="UniProtKB-KW"/>
</dbReference>
<dbReference type="PROSITE" id="PS51350">
    <property type="entry name" value="PTS_HPR_DOM"/>
    <property type="match status" value="1"/>
</dbReference>
<dbReference type="STRING" id="1265313.HRUBRA_02168"/>
<dbReference type="PATRIC" id="fig|1265313.6.peg.2138"/>
<dbReference type="InterPro" id="IPR002114">
    <property type="entry name" value="PTS_HPr_Ser_P_site"/>
</dbReference>
<evidence type="ECO:0000256" key="3">
    <source>
        <dbReference type="ARBA" id="ARBA00022490"/>
    </source>
</evidence>
<dbReference type="Gene3D" id="3.30.1340.10">
    <property type="entry name" value="HPr-like"/>
    <property type="match status" value="1"/>
</dbReference>
<dbReference type="CDD" id="cd00367">
    <property type="entry name" value="PTS-HPr_like"/>
    <property type="match status" value="1"/>
</dbReference>
<evidence type="ECO:0000313" key="7">
    <source>
        <dbReference type="Proteomes" id="UP000029640"/>
    </source>
</evidence>
<evidence type="ECO:0000256" key="4">
    <source>
        <dbReference type="ARBA" id="ARBA00022683"/>
    </source>
</evidence>
<reference evidence="6 7" key="1">
    <citation type="journal article" date="2014" name="Genome Announc.">
        <title>Genome Sequence of Gammaproteobacterial Pseudohaliea rubra Type Strain DSM 19751, Isolated from Coastal Seawater of the Mediterranean Sea.</title>
        <authorList>
            <person name="Spring S."/>
            <person name="Fiebig A."/>
            <person name="Riedel T."/>
            <person name="Goker M."/>
            <person name="Klenk H.P."/>
        </authorList>
    </citation>
    <scope>NUCLEOTIDE SEQUENCE [LARGE SCALE GENOMIC DNA]</scope>
    <source>
        <strain evidence="6 7">DSM 19751</strain>
    </source>
</reference>
<proteinExistence type="inferred from homology"/>
<dbReference type="InterPro" id="IPR035895">
    <property type="entry name" value="HPr-like_sf"/>
</dbReference>
<sequence>MALARCEITIINKLGLHARAASKFVSCAAAYSARVRTGRVGDSAELVDGKSIMAVMMLAAGKGTALVLEAEGDDAEAALGALCALIESRFEEEE</sequence>
<dbReference type="PRINTS" id="PR00107">
    <property type="entry name" value="PHOSPHOCPHPR"/>
</dbReference>
<accession>A0A095VPC1</accession>
<dbReference type="GO" id="GO:0005737">
    <property type="term" value="C:cytoplasm"/>
    <property type="evidence" value="ECO:0007669"/>
    <property type="project" value="UniProtKB-SubCell"/>
</dbReference>
<name>A0A095VPC1_9GAMM</name>
<organism evidence="6 7">
    <name type="scientific">Pseudohaliea rubra DSM 19751</name>
    <dbReference type="NCBI Taxonomy" id="1265313"/>
    <lineage>
        <taxon>Bacteria</taxon>
        <taxon>Pseudomonadati</taxon>
        <taxon>Pseudomonadota</taxon>
        <taxon>Gammaproteobacteria</taxon>
        <taxon>Cellvibrionales</taxon>
        <taxon>Halieaceae</taxon>
        <taxon>Pseudohaliea</taxon>
    </lineage>
</organism>
<dbReference type="eggNOG" id="COG1925">
    <property type="taxonomic scope" value="Bacteria"/>
</dbReference>
<dbReference type="InterPro" id="IPR000032">
    <property type="entry name" value="HPr-like"/>
</dbReference>
<comment type="similarity">
    <text evidence="2">Belongs to the HPr family.</text>
</comment>
<dbReference type="PANTHER" id="PTHR33705:SF2">
    <property type="entry name" value="PHOSPHOCARRIER PROTEIN NPR"/>
    <property type="match status" value="1"/>
</dbReference>
<dbReference type="NCBIfam" id="TIGR01003">
    <property type="entry name" value="PTS_HPr_family"/>
    <property type="match status" value="1"/>
</dbReference>
<dbReference type="Pfam" id="PF00381">
    <property type="entry name" value="PTS-HPr"/>
    <property type="match status" value="1"/>
</dbReference>
<dbReference type="PANTHER" id="PTHR33705">
    <property type="entry name" value="PHOSPHOCARRIER PROTEIN HPR"/>
    <property type="match status" value="1"/>
</dbReference>
<dbReference type="HOGENOM" id="CLU_136230_1_1_6"/>
<dbReference type="EMBL" id="AUVB01000062">
    <property type="protein sequence ID" value="KGE03220.1"/>
    <property type="molecule type" value="Genomic_DNA"/>
</dbReference>
<dbReference type="Proteomes" id="UP000029640">
    <property type="component" value="Unassembled WGS sequence"/>
</dbReference>
<keyword evidence="4" id="KW-0598">Phosphotransferase system</keyword>
<evidence type="ECO:0000256" key="2">
    <source>
        <dbReference type="ARBA" id="ARBA00010736"/>
    </source>
</evidence>
<evidence type="ECO:0000256" key="1">
    <source>
        <dbReference type="ARBA" id="ARBA00004496"/>
    </source>
</evidence>
<evidence type="ECO:0000313" key="6">
    <source>
        <dbReference type="EMBL" id="KGE03220.1"/>
    </source>
</evidence>
<comment type="subcellular location">
    <subcellularLocation>
        <location evidence="1">Cytoplasm</location>
    </subcellularLocation>
</comment>
<dbReference type="RefSeq" id="WP_035515830.1">
    <property type="nucleotide sequence ID" value="NZ_KN234758.1"/>
</dbReference>
<dbReference type="AlphaFoldDB" id="A0A095VPC1"/>
<protein>
    <submittedName>
        <fullName evidence="6">Phosphocarrier protein, nitrogen regulation associated</fullName>
    </submittedName>
</protein>
<dbReference type="PROSITE" id="PS00589">
    <property type="entry name" value="PTS_HPR_SER"/>
    <property type="match status" value="1"/>
</dbReference>
<dbReference type="InterPro" id="IPR001020">
    <property type="entry name" value="PTS_HPr_His_P_site"/>
</dbReference>
<keyword evidence="3" id="KW-0963">Cytoplasm</keyword>
<dbReference type="PROSITE" id="PS00369">
    <property type="entry name" value="PTS_HPR_HIS"/>
    <property type="match status" value="1"/>
</dbReference>